<evidence type="ECO:0000313" key="2">
    <source>
        <dbReference type="EMBL" id="SCG62734.1"/>
    </source>
</evidence>
<protein>
    <submittedName>
        <fullName evidence="2">Uncharacterized protein</fullName>
    </submittedName>
</protein>
<gene>
    <name evidence="2" type="ORF">GA0070614_3541</name>
</gene>
<dbReference type="InterPro" id="IPR045629">
    <property type="entry name" value="DUF6232"/>
</dbReference>
<keyword evidence="1" id="KW-0812">Transmembrane</keyword>
<evidence type="ECO:0000313" key="3">
    <source>
        <dbReference type="Proteomes" id="UP000198215"/>
    </source>
</evidence>
<organism evidence="2 3">
    <name type="scientific">Micromonospora coxensis</name>
    <dbReference type="NCBI Taxonomy" id="356852"/>
    <lineage>
        <taxon>Bacteria</taxon>
        <taxon>Bacillati</taxon>
        <taxon>Actinomycetota</taxon>
        <taxon>Actinomycetes</taxon>
        <taxon>Micromonosporales</taxon>
        <taxon>Micromonosporaceae</taxon>
        <taxon>Micromonospora</taxon>
    </lineage>
</organism>
<keyword evidence="1" id="KW-0472">Membrane</keyword>
<keyword evidence="3" id="KW-1185">Reference proteome</keyword>
<dbReference type="EMBL" id="LT607753">
    <property type="protein sequence ID" value="SCG62734.1"/>
    <property type="molecule type" value="Genomic_DNA"/>
</dbReference>
<proteinExistence type="predicted"/>
<name>A0A1C5IWM0_9ACTN</name>
<keyword evidence="1" id="KW-1133">Transmembrane helix</keyword>
<evidence type="ECO:0000256" key="1">
    <source>
        <dbReference type="SAM" id="Phobius"/>
    </source>
</evidence>
<dbReference type="Proteomes" id="UP000198215">
    <property type="component" value="Chromosome I"/>
</dbReference>
<accession>A0A1C5IWM0</accession>
<sequence>MTDHSGVTQLRVNRATLWIGSDVYQLRNIARVQSLVSEPDRAGVTRAIGRAAAWLVGWLVLLCCAGQADAPTGVIVFASLIPLGLAAYSGWTAFRIATRATQYALVLETTGAPSAALVSTDGAMVDNLVGLIANAIENPPAREIVQNIDNRKLVFGDEINMKGDGIQIGKVVRGG</sequence>
<dbReference type="AlphaFoldDB" id="A0A1C5IWM0"/>
<dbReference type="Pfam" id="PF19744">
    <property type="entry name" value="DUF6232"/>
    <property type="match status" value="1"/>
</dbReference>
<feature type="transmembrane region" description="Helical" evidence="1">
    <location>
        <begin position="74"/>
        <end position="94"/>
    </location>
</feature>
<reference evidence="3" key="1">
    <citation type="submission" date="2016-06" db="EMBL/GenBank/DDBJ databases">
        <authorList>
            <person name="Varghese N."/>
            <person name="Submissions Spin"/>
        </authorList>
    </citation>
    <scope>NUCLEOTIDE SEQUENCE [LARGE SCALE GENOMIC DNA]</scope>
    <source>
        <strain evidence="3">DSM 45161</strain>
    </source>
</reference>
<feature type="transmembrane region" description="Helical" evidence="1">
    <location>
        <begin position="51"/>
        <end position="68"/>
    </location>
</feature>